<evidence type="ECO:0000313" key="2">
    <source>
        <dbReference type="Proteomes" id="UP000623419"/>
    </source>
</evidence>
<dbReference type="Pfam" id="PF11219">
    <property type="entry name" value="DUF3014"/>
    <property type="match status" value="1"/>
</dbReference>
<reference evidence="2" key="1">
    <citation type="journal article" date="2019" name="Int. J. Syst. Evol. Microbiol.">
        <title>The Global Catalogue of Microorganisms (GCM) 10K type strain sequencing project: providing services to taxonomists for standard genome sequencing and annotation.</title>
        <authorList>
            <consortium name="The Broad Institute Genomics Platform"/>
            <consortium name="The Broad Institute Genome Sequencing Center for Infectious Disease"/>
            <person name="Wu L."/>
            <person name="Ma J."/>
        </authorList>
    </citation>
    <scope>NUCLEOTIDE SEQUENCE [LARGE SCALE GENOMIC DNA]</scope>
    <source>
        <strain evidence="2">CGMCC 1.15905</strain>
    </source>
</reference>
<keyword evidence="2" id="KW-1185">Reference proteome</keyword>
<dbReference type="InterPro" id="IPR021382">
    <property type="entry name" value="DUF3014"/>
</dbReference>
<name>A0ABQ1HN39_9GAMM</name>
<sequence>MSRQFKAGPWLAVAFLAICGVLAWKYYPREQARPASAADAPVPVAEATREPEVLHPIEDVPVLPEEAPAEPLPALADSDAVAWAALAGLLDGGDLAAFLVPEYLVQRLVTTIDNLPRRDITRQAYAARPVSGDFAVGVSGGQRYLDPANFARYDTAVATFEGVDSRRLVSAYVRLYPLFEQAYREVGVPGRTFNDRLVEVIDHLLAAPDPGPNLALAPVPGQPRWAFADPRLEQASIGHKALWRMGPDHAVRVKAKLGQLRELLAAQRPAG</sequence>
<dbReference type="EMBL" id="BMKC01000003">
    <property type="protein sequence ID" value="GGA83948.1"/>
    <property type="molecule type" value="Genomic_DNA"/>
</dbReference>
<evidence type="ECO:0008006" key="3">
    <source>
        <dbReference type="Google" id="ProtNLM"/>
    </source>
</evidence>
<protein>
    <recommendedName>
        <fullName evidence="3">DUF3014 domain-containing protein</fullName>
    </recommendedName>
</protein>
<evidence type="ECO:0000313" key="1">
    <source>
        <dbReference type="EMBL" id="GGA83948.1"/>
    </source>
</evidence>
<gene>
    <name evidence="1" type="ORF">GCM10011521_22930</name>
</gene>
<proteinExistence type="predicted"/>
<comment type="caution">
    <text evidence="1">The sequence shown here is derived from an EMBL/GenBank/DDBJ whole genome shotgun (WGS) entry which is preliminary data.</text>
</comment>
<accession>A0ABQ1HN39</accession>
<dbReference type="Proteomes" id="UP000623419">
    <property type="component" value="Unassembled WGS sequence"/>
</dbReference>
<organism evidence="1 2">
    <name type="scientific">Arenimonas soli</name>
    <dbReference type="NCBI Taxonomy" id="2269504"/>
    <lineage>
        <taxon>Bacteria</taxon>
        <taxon>Pseudomonadati</taxon>
        <taxon>Pseudomonadota</taxon>
        <taxon>Gammaproteobacteria</taxon>
        <taxon>Lysobacterales</taxon>
        <taxon>Lysobacteraceae</taxon>
        <taxon>Arenimonas</taxon>
    </lineage>
</organism>
<dbReference type="RefSeq" id="WP_188664304.1">
    <property type="nucleotide sequence ID" value="NZ_BMKC01000003.1"/>
</dbReference>